<gene>
    <name evidence="1" type="ORF">VP01_657g1</name>
</gene>
<dbReference type="Proteomes" id="UP000037035">
    <property type="component" value="Unassembled WGS sequence"/>
</dbReference>
<sequence length="345" mass="38633">MLIWITKNSLSLIVERQPLLERFPRYQMALHISICEWPFTENQNAATLVADVYDTKTIRKECDSNEIIQMLIAGLQVLGMDGWLDLPHLTCLRLNIEVCTGMVNRDGKKKENLLGKHNIFSIHSTILVAWQFAPAADSDTVIVGGANSLDSVGSLTGGGPVCLASALDLITKHLQLAHLFDDARVIFVGSKQLDTLADVDIIEWSHSVLSDSEGLLKTSPTFGTRKASLQRSGLQIKPISWNGSFSVSSLIRGCMLLVHSKYIQHVACHLYVFLTSSSDYKIELVSLSRSWDLFYLNLYTEPVREIMKSEKFKPVYKGNGRRKRRLVSPVDRPDLWLSIGQNCIS</sequence>
<accession>A0A0L6UF80</accession>
<dbReference type="AlphaFoldDB" id="A0A0L6UF80"/>
<proteinExistence type="predicted"/>
<protein>
    <submittedName>
        <fullName evidence="1">Uncharacterized protein</fullName>
    </submittedName>
</protein>
<comment type="caution">
    <text evidence="1">The sequence shown here is derived from an EMBL/GenBank/DDBJ whole genome shotgun (WGS) entry which is preliminary data.</text>
</comment>
<organism evidence="1 2">
    <name type="scientific">Puccinia sorghi</name>
    <dbReference type="NCBI Taxonomy" id="27349"/>
    <lineage>
        <taxon>Eukaryota</taxon>
        <taxon>Fungi</taxon>
        <taxon>Dikarya</taxon>
        <taxon>Basidiomycota</taxon>
        <taxon>Pucciniomycotina</taxon>
        <taxon>Pucciniomycetes</taxon>
        <taxon>Pucciniales</taxon>
        <taxon>Pucciniaceae</taxon>
        <taxon>Puccinia</taxon>
    </lineage>
</organism>
<evidence type="ECO:0000313" key="2">
    <source>
        <dbReference type="Proteomes" id="UP000037035"/>
    </source>
</evidence>
<dbReference type="VEuPathDB" id="FungiDB:VP01_657g1"/>
<dbReference type="EMBL" id="LAVV01011918">
    <property type="protein sequence ID" value="KNZ47233.1"/>
    <property type="molecule type" value="Genomic_DNA"/>
</dbReference>
<reference evidence="1 2" key="1">
    <citation type="submission" date="2015-08" db="EMBL/GenBank/DDBJ databases">
        <title>Next Generation Sequencing and Analysis of the Genome of Puccinia sorghi L Schw, the Causal Agent of Maize Common Rust.</title>
        <authorList>
            <person name="Rochi L."/>
            <person name="Burguener G."/>
            <person name="Darino M."/>
            <person name="Turjanski A."/>
            <person name="Kreff E."/>
            <person name="Dieguez M.J."/>
            <person name="Sacco F."/>
        </authorList>
    </citation>
    <scope>NUCLEOTIDE SEQUENCE [LARGE SCALE GENOMIC DNA]</scope>
    <source>
        <strain evidence="1 2">RO10H11247</strain>
    </source>
</reference>
<evidence type="ECO:0000313" key="1">
    <source>
        <dbReference type="EMBL" id="KNZ47233.1"/>
    </source>
</evidence>
<name>A0A0L6UF80_9BASI</name>
<keyword evidence="2" id="KW-1185">Reference proteome</keyword>